<protein>
    <recommendedName>
        <fullName evidence="2">Reverse transcriptase domain-containing protein</fullName>
    </recommendedName>
</protein>
<evidence type="ECO:0000313" key="3">
    <source>
        <dbReference type="EMBL" id="KAJ7405172.1"/>
    </source>
</evidence>
<dbReference type="EMBL" id="WHWB01034723">
    <property type="protein sequence ID" value="KAJ7405172.1"/>
    <property type="molecule type" value="Genomic_DNA"/>
</dbReference>
<accession>A0ABQ9CLZ2</accession>
<gene>
    <name evidence="3" type="ORF">WISP_141573</name>
</gene>
<dbReference type="Pfam" id="PF00078">
    <property type="entry name" value="RVT_1"/>
    <property type="match status" value="1"/>
</dbReference>
<dbReference type="Proteomes" id="UP001145742">
    <property type="component" value="Unassembled WGS sequence"/>
</dbReference>
<sequence>MVLLEPAVTSTVPQCQLCPSPNVQDRQDGIILLITCIDWCYFQVVLAKPQLLFLNSRFPSESGCESSKALSQSQRFAITGLRKTRLDESCDWSTLSGGYRLFRRDRQLTLKLYRVCCSSWTPTNLWVGLDGIHQRILKELADVITKALPLIFEWSWESGEVPDDWNLVNIALIFKKGKKEDPRNYRPVSLTSVPGKVVEMFILGSIEKHLKDNAVIGHSQHSFMRGRSCLLNLLSFYDKEKGKPVDVIFLEFGKGFHTVSHRILLDKKSSTQLDKHIMWWASNWLMDGGQKSITSSTLPLFFSVVEHHKATMELEENMNQYTVLCMSCCPEYLLVDHIDMIQHPGAQTPHGSPKSKVEGNEKPVGADDSPSLIESGGRKPVESDGLLISRFCCFSGSDQRFLVSSYPKICIPRSRLMWPNMNKNQTIGCPSAFNISLVESEGIVKKSSRKDFESK</sequence>
<evidence type="ECO:0000259" key="2">
    <source>
        <dbReference type="Pfam" id="PF00078"/>
    </source>
</evidence>
<keyword evidence="4" id="KW-1185">Reference proteome</keyword>
<dbReference type="InterPro" id="IPR000477">
    <property type="entry name" value="RT_dom"/>
</dbReference>
<evidence type="ECO:0000313" key="4">
    <source>
        <dbReference type="Proteomes" id="UP001145742"/>
    </source>
</evidence>
<proteinExistence type="predicted"/>
<reference evidence="3" key="1">
    <citation type="submission" date="2019-10" db="EMBL/GenBank/DDBJ databases">
        <authorList>
            <person name="Soares A.E.R."/>
            <person name="Aleixo A."/>
            <person name="Schneider P."/>
            <person name="Miyaki C.Y."/>
            <person name="Schneider M.P."/>
            <person name="Mello C."/>
            <person name="Vasconcelos A.T.R."/>
        </authorList>
    </citation>
    <scope>NUCLEOTIDE SEQUENCE</scope>
    <source>
        <tissue evidence="3">Muscle</tissue>
    </source>
</reference>
<dbReference type="PANTHER" id="PTHR33332">
    <property type="entry name" value="REVERSE TRANSCRIPTASE DOMAIN-CONTAINING PROTEIN"/>
    <property type="match status" value="1"/>
</dbReference>
<name>A0ABQ9CLZ2_9PASS</name>
<feature type="domain" description="Reverse transcriptase" evidence="2">
    <location>
        <begin position="178"/>
        <end position="292"/>
    </location>
</feature>
<feature type="region of interest" description="Disordered" evidence="1">
    <location>
        <begin position="344"/>
        <end position="378"/>
    </location>
</feature>
<evidence type="ECO:0000256" key="1">
    <source>
        <dbReference type="SAM" id="MobiDB-lite"/>
    </source>
</evidence>
<organism evidence="3 4">
    <name type="scientific">Willisornis vidua</name>
    <name type="common">Xingu scale-backed antbird</name>
    <dbReference type="NCBI Taxonomy" id="1566151"/>
    <lineage>
        <taxon>Eukaryota</taxon>
        <taxon>Metazoa</taxon>
        <taxon>Chordata</taxon>
        <taxon>Craniata</taxon>
        <taxon>Vertebrata</taxon>
        <taxon>Euteleostomi</taxon>
        <taxon>Archelosauria</taxon>
        <taxon>Archosauria</taxon>
        <taxon>Dinosauria</taxon>
        <taxon>Saurischia</taxon>
        <taxon>Theropoda</taxon>
        <taxon>Coelurosauria</taxon>
        <taxon>Aves</taxon>
        <taxon>Neognathae</taxon>
        <taxon>Neoaves</taxon>
        <taxon>Telluraves</taxon>
        <taxon>Australaves</taxon>
        <taxon>Passeriformes</taxon>
        <taxon>Thamnophilidae</taxon>
        <taxon>Willisornis</taxon>
    </lineage>
</organism>
<feature type="compositionally biased region" description="Basic and acidic residues" evidence="1">
    <location>
        <begin position="355"/>
        <end position="365"/>
    </location>
</feature>
<comment type="caution">
    <text evidence="3">The sequence shown here is derived from an EMBL/GenBank/DDBJ whole genome shotgun (WGS) entry which is preliminary data.</text>
</comment>